<evidence type="ECO:0000313" key="3">
    <source>
        <dbReference type="EMBL" id="WFD02574.1"/>
    </source>
</evidence>
<dbReference type="Proteomes" id="UP001214603">
    <property type="component" value="Chromosome 2"/>
</dbReference>
<feature type="domain" description="PTM1-like N-terminal" evidence="2">
    <location>
        <begin position="70"/>
        <end position="163"/>
    </location>
</feature>
<gene>
    <name evidence="3" type="ORF">MOBT1_001257a</name>
</gene>
<dbReference type="AlphaFoldDB" id="A0AAF0DZ04"/>
<organism evidence="3 4">
    <name type="scientific">Malassezia obtusa</name>
    <dbReference type="NCBI Taxonomy" id="76774"/>
    <lineage>
        <taxon>Eukaryota</taxon>
        <taxon>Fungi</taxon>
        <taxon>Dikarya</taxon>
        <taxon>Basidiomycota</taxon>
        <taxon>Ustilaginomycotina</taxon>
        <taxon>Malasseziomycetes</taxon>
        <taxon>Malasseziales</taxon>
        <taxon>Malasseziaceae</taxon>
        <taxon>Malassezia</taxon>
    </lineage>
</organism>
<evidence type="ECO:0000259" key="2">
    <source>
        <dbReference type="Pfam" id="PF21902"/>
    </source>
</evidence>
<sequence>MIFQSTVPILSIWTNRSGLHSTSLVLYAYQTFACLELMPVLSGIKLRIHCTAQHKRSWSLDPVVLEPYLNKNVTVVVFEAEDLKNLGRRRQYICDSSALREGVCDESERDFFLFEGSSSTKTVKQWRISPVSDSNQPHVLSYNVTSNGYYCADAVVERENHEQVVPLPNGYVDFHNTFSGNLPASAYFLPALYGYSMLIYVILGLVWHISSRPSHGYFTIRWVQMISSFAKNLILLSIVDSFLFWLYYTHFKHTSSGLERLRGLGRAPFFTALSQFLLIAACGATALRISYLIHGIAFLAYKLAHLQALFNPGSARAKTLVACSFITYALSSFASVEAILDRSTEKTILYDLPLFAMTVLLCLYVILFMIILLKNYQRYRGSYKQSFVGLVLAVPTSILFALMMNTGLTALFVTSSGQQDVESANTWEYLWMFLEAVPRLTYTACMSQSYITDLLLFACLLAPQFGFSRLLSAEMLRDEEDPTNEYEVGSIGER</sequence>
<feature type="transmembrane region" description="Helical" evidence="1">
    <location>
        <begin position="352"/>
        <end position="373"/>
    </location>
</feature>
<feature type="transmembrane region" description="Helical" evidence="1">
    <location>
        <begin position="187"/>
        <end position="209"/>
    </location>
</feature>
<evidence type="ECO:0000256" key="1">
    <source>
        <dbReference type="SAM" id="Phobius"/>
    </source>
</evidence>
<feature type="transmembrane region" description="Helical" evidence="1">
    <location>
        <begin position="229"/>
        <end position="248"/>
    </location>
</feature>
<keyword evidence="1" id="KW-0812">Transmembrane</keyword>
<dbReference type="EMBL" id="CP119935">
    <property type="protein sequence ID" value="WFD02574.1"/>
    <property type="molecule type" value="Genomic_DNA"/>
</dbReference>
<feature type="transmembrane region" description="Helical" evidence="1">
    <location>
        <begin position="268"/>
        <end position="299"/>
    </location>
</feature>
<reference evidence="3" key="1">
    <citation type="submission" date="2023-03" db="EMBL/GenBank/DDBJ databases">
        <title>Mating type loci evolution in Malassezia.</title>
        <authorList>
            <person name="Coelho M.A."/>
        </authorList>
    </citation>
    <scope>NUCLEOTIDE SEQUENCE</scope>
    <source>
        <strain evidence="3">CBS 7876</strain>
    </source>
</reference>
<protein>
    <recommendedName>
        <fullName evidence="2">PTM1-like N-terminal domain-containing protein</fullName>
    </recommendedName>
</protein>
<feature type="transmembrane region" description="Helical" evidence="1">
    <location>
        <begin position="385"/>
        <end position="404"/>
    </location>
</feature>
<keyword evidence="1" id="KW-1133">Transmembrane helix</keyword>
<feature type="transmembrane region" description="Helical" evidence="1">
    <location>
        <begin position="320"/>
        <end position="340"/>
    </location>
</feature>
<feature type="non-terminal residue" evidence="3">
    <location>
        <position position="494"/>
    </location>
</feature>
<accession>A0AAF0DZ04</accession>
<keyword evidence="4" id="KW-1185">Reference proteome</keyword>
<dbReference type="InterPro" id="IPR053938">
    <property type="entry name" value="PTM1-like_N"/>
</dbReference>
<name>A0AAF0DZ04_9BASI</name>
<keyword evidence="1" id="KW-0472">Membrane</keyword>
<evidence type="ECO:0000313" key="4">
    <source>
        <dbReference type="Proteomes" id="UP001214603"/>
    </source>
</evidence>
<dbReference type="Pfam" id="PF21902">
    <property type="entry name" value="PTM1-like_N"/>
    <property type="match status" value="1"/>
</dbReference>
<proteinExistence type="predicted"/>